<evidence type="ECO:0000256" key="2">
    <source>
        <dbReference type="ARBA" id="ARBA00022448"/>
    </source>
</evidence>
<dbReference type="GO" id="GO:0006826">
    <property type="term" value="P:iron ion transport"/>
    <property type="evidence" value="ECO:0007669"/>
    <property type="project" value="UniProtKB-KW"/>
</dbReference>
<dbReference type="PANTHER" id="PTHR32552:SF81">
    <property type="entry name" value="TONB-DEPENDENT OUTER MEMBRANE RECEPTOR"/>
    <property type="match status" value="1"/>
</dbReference>
<keyword evidence="6" id="KW-0408">Iron</keyword>
<comment type="subcellular location">
    <subcellularLocation>
        <location evidence="1 11">Cell outer membrane</location>
        <topology evidence="1 11">Multi-pass membrane protein</topology>
    </subcellularLocation>
</comment>
<comment type="caution">
    <text evidence="14">The sequence shown here is derived from an EMBL/GenBank/DDBJ whole genome shotgun (WGS) entry which is preliminary data.</text>
</comment>
<dbReference type="EMBL" id="JWIC01000001">
    <property type="protein sequence ID" value="KID59002.1"/>
    <property type="molecule type" value="Genomic_DNA"/>
</dbReference>
<keyword evidence="12" id="KW-0732">Signal</keyword>
<dbReference type="Proteomes" id="UP000031327">
    <property type="component" value="Unassembled WGS sequence"/>
</dbReference>
<keyword evidence="3 11" id="KW-1134">Transmembrane beta strand</keyword>
<evidence type="ECO:0000256" key="1">
    <source>
        <dbReference type="ARBA" id="ARBA00004571"/>
    </source>
</evidence>
<accession>A0A0C1QVD5</accession>
<keyword evidence="14" id="KW-0675">Receptor</keyword>
<feature type="chain" id="PRO_5002137693" evidence="12">
    <location>
        <begin position="21"/>
        <end position="704"/>
    </location>
</feature>
<dbReference type="InterPro" id="IPR039426">
    <property type="entry name" value="TonB-dep_rcpt-like"/>
</dbReference>
<dbReference type="InterPro" id="IPR012910">
    <property type="entry name" value="Plug_dom"/>
</dbReference>
<dbReference type="PANTHER" id="PTHR32552">
    <property type="entry name" value="FERRICHROME IRON RECEPTOR-RELATED"/>
    <property type="match status" value="1"/>
</dbReference>
<evidence type="ECO:0000256" key="7">
    <source>
        <dbReference type="ARBA" id="ARBA00023065"/>
    </source>
</evidence>
<keyword evidence="7" id="KW-0406">Ion transport</keyword>
<keyword evidence="2 11" id="KW-0813">Transport</keyword>
<keyword evidence="8" id="KW-0798">TonB box</keyword>
<dbReference type="AlphaFoldDB" id="A0A0C1QVD5"/>
<name>A0A0C1QVD5_9GAMM</name>
<evidence type="ECO:0000313" key="15">
    <source>
        <dbReference type="Proteomes" id="UP000031327"/>
    </source>
</evidence>
<keyword evidence="4" id="KW-0410">Iron transport</keyword>
<evidence type="ECO:0000256" key="8">
    <source>
        <dbReference type="ARBA" id="ARBA00023077"/>
    </source>
</evidence>
<evidence type="ECO:0000313" key="14">
    <source>
        <dbReference type="EMBL" id="KID59002.1"/>
    </source>
</evidence>
<evidence type="ECO:0000256" key="5">
    <source>
        <dbReference type="ARBA" id="ARBA00022692"/>
    </source>
</evidence>
<dbReference type="RefSeq" id="WP_039607608.1">
    <property type="nucleotide sequence ID" value="NZ_JWIC01000001.1"/>
</dbReference>
<protein>
    <submittedName>
        <fullName evidence="14">TonB-dependent receptor</fullName>
    </submittedName>
</protein>
<keyword evidence="9 11" id="KW-0472">Membrane</keyword>
<dbReference type="GO" id="GO:0009279">
    <property type="term" value="C:cell outer membrane"/>
    <property type="evidence" value="ECO:0007669"/>
    <property type="project" value="UniProtKB-SubCell"/>
</dbReference>
<evidence type="ECO:0000259" key="13">
    <source>
        <dbReference type="Pfam" id="PF07715"/>
    </source>
</evidence>
<evidence type="ECO:0000256" key="3">
    <source>
        <dbReference type="ARBA" id="ARBA00022452"/>
    </source>
</evidence>
<keyword evidence="5 11" id="KW-0812">Transmembrane</keyword>
<sequence length="704" mass="77670">MKLKLSLLTMGLMVAFSSSADDAASTEKNSIETIEVTGDFQQESLQTLSASASVFGETEISTRGASYLDEILNSAANVNFTAGASRGRFVQIRGVGLRSQFVDPITPSVGVLIDNINYSGLGGSALLFDADQVAIYRGPQGTKFGADAMGGIIDIHSNSPTQTPSLNLKLGAANYGTHEAGVAVGAGLTDTIAARASIYQKQSDGFVDNVYLNDDTQDLDESIARFKLNYNASEDLTFGFVYHHIDIENGYDGFTLDNTRQSVASQPGQDTQQSDAFSFTADYTGLSSVDIEILTSGLQADTVYSYDEDWVCADTAQPTLCEAGLHPDHIAYYGQYFDAYARDHERGTLEVRVKGKDKSWVIGVVSRRHDVDLDRQRGKHGDLPAQFKSNFETQNHALFAHKVTELQNDVRLITGIRIESYSSDYMDSNAFDLDTDDTMVGGKVALEYQVVPQTMIYTSLNRGYKVGGVNGEALAKAKDDGITIPQSGFTFDPEYLWNFEFGVKGQSEDKRHTLNLSAFYMHREDMQLKQWQLEGVQFAGFISNAGKGRNYGLEIEGTSQLLDALSLQYSLGYLDTKIEDFITVNGDDFDGREQAQSPKYQYAFTFVYDVTDNISAQLGLEGKDDYFFSDSHDSQAPNQNLINASVSYYSDNWSLTAWGRNLADRDVPVRGFQFGNDPRNGWATDTYVQYGEPRVYGLTFNYTL</sequence>
<feature type="signal peptide" evidence="12">
    <location>
        <begin position="1"/>
        <end position="20"/>
    </location>
</feature>
<dbReference type="Pfam" id="PF07715">
    <property type="entry name" value="Plug"/>
    <property type="match status" value="1"/>
</dbReference>
<keyword evidence="10 11" id="KW-0998">Cell outer membrane</keyword>
<organism evidence="14 15">
    <name type="scientific">Pseudoalteromonas luteoviolacea</name>
    <dbReference type="NCBI Taxonomy" id="43657"/>
    <lineage>
        <taxon>Bacteria</taxon>
        <taxon>Pseudomonadati</taxon>
        <taxon>Pseudomonadota</taxon>
        <taxon>Gammaproteobacteria</taxon>
        <taxon>Alteromonadales</taxon>
        <taxon>Pseudoalteromonadaceae</taxon>
        <taxon>Pseudoalteromonas</taxon>
    </lineage>
</organism>
<dbReference type="PROSITE" id="PS52016">
    <property type="entry name" value="TONB_DEPENDENT_REC_3"/>
    <property type="match status" value="1"/>
</dbReference>
<gene>
    <name evidence="14" type="ORF">JF50_00605</name>
</gene>
<evidence type="ECO:0000256" key="11">
    <source>
        <dbReference type="PROSITE-ProRule" id="PRU01360"/>
    </source>
</evidence>
<feature type="domain" description="TonB-dependent receptor plug" evidence="13">
    <location>
        <begin position="45"/>
        <end position="152"/>
    </location>
</feature>
<evidence type="ECO:0000256" key="6">
    <source>
        <dbReference type="ARBA" id="ARBA00023004"/>
    </source>
</evidence>
<evidence type="ECO:0000256" key="12">
    <source>
        <dbReference type="SAM" id="SignalP"/>
    </source>
</evidence>
<dbReference type="OrthoDB" id="127311at2"/>
<dbReference type="SUPFAM" id="SSF56935">
    <property type="entry name" value="Porins"/>
    <property type="match status" value="1"/>
</dbReference>
<evidence type="ECO:0000256" key="4">
    <source>
        <dbReference type="ARBA" id="ARBA00022496"/>
    </source>
</evidence>
<evidence type="ECO:0000256" key="9">
    <source>
        <dbReference type="ARBA" id="ARBA00023136"/>
    </source>
</evidence>
<comment type="similarity">
    <text evidence="11">Belongs to the TonB-dependent receptor family.</text>
</comment>
<evidence type="ECO:0000256" key="10">
    <source>
        <dbReference type="ARBA" id="ARBA00023237"/>
    </source>
</evidence>
<reference evidence="14 15" key="1">
    <citation type="submission" date="2014-12" db="EMBL/GenBank/DDBJ databases">
        <title>Draft Genome Sequence of Pseudoalteromonas luteoviolacea HI1.</title>
        <authorList>
            <person name="Asahina A.Y."/>
            <person name="Hadfield M.G."/>
        </authorList>
    </citation>
    <scope>NUCLEOTIDE SEQUENCE [LARGE SCALE GENOMIC DNA]</scope>
    <source>
        <strain evidence="14 15">HI1</strain>
    </source>
</reference>
<proteinExistence type="inferred from homology"/>
<dbReference type="Gene3D" id="2.40.170.20">
    <property type="entry name" value="TonB-dependent receptor, beta-barrel domain"/>
    <property type="match status" value="1"/>
</dbReference>
<dbReference type="InterPro" id="IPR036942">
    <property type="entry name" value="Beta-barrel_TonB_sf"/>
</dbReference>